<evidence type="ECO:0000256" key="1">
    <source>
        <dbReference type="SAM" id="SignalP"/>
    </source>
</evidence>
<feature type="chain" id="PRO_5043473070" evidence="1">
    <location>
        <begin position="20"/>
        <end position="95"/>
    </location>
</feature>
<organism evidence="2 3">
    <name type="scientific">Vibrio penaeicida</name>
    <dbReference type="NCBI Taxonomy" id="104609"/>
    <lineage>
        <taxon>Bacteria</taxon>
        <taxon>Pseudomonadati</taxon>
        <taxon>Pseudomonadota</taxon>
        <taxon>Gammaproteobacteria</taxon>
        <taxon>Vibrionales</taxon>
        <taxon>Vibrionaceae</taxon>
        <taxon>Vibrio</taxon>
    </lineage>
</organism>
<dbReference type="Proteomes" id="UP001156690">
    <property type="component" value="Unassembled WGS sequence"/>
</dbReference>
<keyword evidence="3" id="KW-1185">Reference proteome</keyword>
<protein>
    <submittedName>
        <fullName evidence="2">Uncharacterized protein</fullName>
    </submittedName>
</protein>
<keyword evidence="1" id="KW-0732">Signal</keyword>
<sequence length="95" mass="10683">MKNKAVLLISLTLSTAAYADVTIQKNRVVCETNASMQKFVKRKAVKKNAQLPDGCRVLERKRKVEVLKNFPSKGYVLVETKLGDKLFVSKEALSR</sequence>
<reference evidence="3" key="1">
    <citation type="journal article" date="2019" name="Int. J. Syst. Evol. Microbiol.">
        <title>The Global Catalogue of Microorganisms (GCM) 10K type strain sequencing project: providing services to taxonomists for standard genome sequencing and annotation.</title>
        <authorList>
            <consortium name="The Broad Institute Genomics Platform"/>
            <consortium name="The Broad Institute Genome Sequencing Center for Infectious Disease"/>
            <person name="Wu L."/>
            <person name="Ma J."/>
        </authorList>
    </citation>
    <scope>NUCLEOTIDE SEQUENCE [LARGE SCALE GENOMIC DNA]</scope>
    <source>
        <strain evidence="3">NBRC 15640</strain>
    </source>
</reference>
<evidence type="ECO:0000313" key="3">
    <source>
        <dbReference type="Proteomes" id="UP001156690"/>
    </source>
</evidence>
<dbReference type="RefSeq" id="WP_126609269.1">
    <property type="nucleotide sequence ID" value="NZ_AP025145.1"/>
</dbReference>
<feature type="signal peptide" evidence="1">
    <location>
        <begin position="1"/>
        <end position="19"/>
    </location>
</feature>
<dbReference type="EMBL" id="BSNX01000013">
    <property type="protein sequence ID" value="GLQ72328.1"/>
    <property type="molecule type" value="Genomic_DNA"/>
</dbReference>
<comment type="caution">
    <text evidence="2">The sequence shown here is derived from an EMBL/GenBank/DDBJ whole genome shotgun (WGS) entry which is preliminary data.</text>
</comment>
<name>A0AAV5NP93_9VIBR</name>
<gene>
    <name evidence="2" type="ORF">GCM10007932_16880</name>
</gene>
<dbReference type="AlphaFoldDB" id="A0AAV5NP93"/>
<accession>A0AAV5NP93</accession>
<proteinExistence type="predicted"/>
<evidence type="ECO:0000313" key="2">
    <source>
        <dbReference type="EMBL" id="GLQ72328.1"/>
    </source>
</evidence>